<proteinExistence type="predicted"/>
<evidence type="ECO:0000313" key="1">
    <source>
        <dbReference type="EMBL" id="SFQ14589.1"/>
    </source>
</evidence>
<name>A0A1I5W4F1_9RHOB</name>
<reference evidence="2" key="1">
    <citation type="submission" date="2016-10" db="EMBL/GenBank/DDBJ databases">
        <authorList>
            <person name="Varghese N."/>
            <person name="Submissions S."/>
        </authorList>
    </citation>
    <scope>NUCLEOTIDE SEQUENCE [LARGE SCALE GENOMIC DNA]</scope>
    <source>
        <strain evidence="2">JCM 10271</strain>
    </source>
</reference>
<dbReference type="Pfam" id="PF10109">
    <property type="entry name" value="Phage_TAC_7"/>
    <property type="match status" value="1"/>
</dbReference>
<dbReference type="STRING" id="93684.SAMN05421853_102120"/>
<sequence length="106" mass="11644">MSVEKLNSSKLQFPIKTAEGTVDTVELRKPGTGELRGVKLTDLLQMDVNAMFTVIPRISQPALTADDLAKLDPADFTDLAVRVTAFFVKRHQLEGRALTIEDAETS</sequence>
<dbReference type="RefSeq" id="WP_093009402.1">
    <property type="nucleotide sequence ID" value="NZ_FOXV01000002.1"/>
</dbReference>
<protein>
    <submittedName>
        <fullName evidence="1">Phage tail assembly chaperone protein, E, or 41 or 14</fullName>
    </submittedName>
</protein>
<dbReference type="Proteomes" id="UP000243106">
    <property type="component" value="Unassembled WGS sequence"/>
</dbReference>
<dbReference type="AlphaFoldDB" id="A0A1I5W4F1"/>
<dbReference type="EMBL" id="FOXV01000002">
    <property type="protein sequence ID" value="SFQ14589.1"/>
    <property type="molecule type" value="Genomic_DNA"/>
</dbReference>
<gene>
    <name evidence="1" type="ORF">SAMN05421853_102120</name>
</gene>
<evidence type="ECO:0000313" key="2">
    <source>
        <dbReference type="Proteomes" id="UP000243106"/>
    </source>
</evidence>
<keyword evidence="2" id="KW-1185">Reference proteome</keyword>
<dbReference type="InterPro" id="IPR019289">
    <property type="entry name" value="Phage_tail_E/E"/>
</dbReference>
<accession>A0A1I5W4F1</accession>
<organism evidence="1 2">
    <name type="scientific">Roseivivax halotolerans</name>
    <dbReference type="NCBI Taxonomy" id="93684"/>
    <lineage>
        <taxon>Bacteria</taxon>
        <taxon>Pseudomonadati</taxon>
        <taxon>Pseudomonadota</taxon>
        <taxon>Alphaproteobacteria</taxon>
        <taxon>Rhodobacterales</taxon>
        <taxon>Roseobacteraceae</taxon>
        <taxon>Roseivivax</taxon>
    </lineage>
</organism>